<sequence length="82" mass="9010">MTSSVHFSSSLGSQIALLPHLLEKIRTFCRSECMVTLNIHNFSVLVSNAVSKKRNRLTQGRSMMFAYLRASTTAAIATTGMS</sequence>
<reference evidence="1 2" key="1">
    <citation type="submission" date="2024-04" db="EMBL/GenBank/DDBJ databases">
        <authorList>
            <person name="Rising A."/>
            <person name="Reimegard J."/>
            <person name="Sonavane S."/>
            <person name="Akerstrom W."/>
            <person name="Nylinder S."/>
            <person name="Hedman E."/>
            <person name="Kallberg Y."/>
        </authorList>
    </citation>
    <scope>NUCLEOTIDE SEQUENCE [LARGE SCALE GENOMIC DNA]</scope>
</reference>
<comment type="caution">
    <text evidence="1">The sequence shown here is derived from an EMBL/GenBank/DDBJ whole genome shotgun (WGS) entry which is preliminary data.</text>
</comment>
<proteinExistence type="predicted"/>
<dbReference type="Proteomes" id="UP001497382">
    <property type="component" value="Unassembled WGS sequence"/>
</dbReference>
<organism evidence="1 2">
    <name type="scientific">Larinioides sclopetarius</name>
    <dbReference type="NCBI Taxonomy" id="280406"/>
    <lineage>
        <taxon>Eukaryota</taxon>
        <taxon>Metazoa</taxon>
        <taxon>Ecdysozoa</taxon>
        <taxon>Arthropoda</taxon>
        <taxon>Chelicerata</taxon>
        <taxon>Arachnida</taxon>
        <taxon>Araneae</taxon>
        <taxon>Araneomorphae</taxon>
        <taxon>Entelegynae</taxon>
        <taxon>Araneoidea</taxon>
        <taxon>Araneidae</taxon>
        <taxon>Larinioides</taxon>
    </lineage>
</organism>
<evidence type="ECO:0000313" key="1">
    <source>
        <dbReference type="EMBL" id="CAL1299625.1"/>
    </source>
</evidence>
<keyword evidence="2" id="KW-1185">Reference proteome</keyword>
<name>A0AAV2BV64_9ARAC</name>
<gene>
    <name evidence="1" type="ORF">LARSCL_LOCUS21465</name>
</gene>
<evidence type="ECO:0000313" key="2">
    <source>
        <dbReference type="Proteomes" id="UP001497382"/>
    </source>
</evidence>
<protein>
    <submittedName>
        <fullName evidence="1">Uncharacterized protein</fullName>
    </submittedName>
</protein>
<dbReference type="EMBL" id="CAXIEN010000510">
    <property type="protein sequence ID" value="CAL1299625.1"/>
    <property type="molecule type" value="Genomic_DNA"/>
</dbReference>
<dbReference type="AlphaFoldDB" id="A0AAV2BV64"/>
<accession>A0AAV2BV64</accession>